<feature type="transmembrane region" description="Helical" evidence="2">
    <location>
        <begin position="6"/>
        <end position="22"/>
    </location>
</feature>
<evidence type="ECO:0008006" key="5">
    <source>
        <dbReference type="Google" id="ProtNLM"/>
    </source>
</evidence>
<keyword evidence="1" id="KW-0175">Coiled coil</keyword>
<gene>
    <name evidence="3" type="ORF">L1F29_12160</name>
</gene>
<evidence type="ECO:0000256" key="1">
    <source>
        <dbReference type="SAM" id="Coils"/>
    </source>
</evidence>
<dbReference type="EMBL" id="CP091430">
    <property type="protein sequence ID" value="UVI32526.1"/>
    <property type="molecule type" value="Genomic_DNA"/>
</dbReference>
<sequence>MDPWHYIVLLGAVVVVFGFIQPRKHAPAPEDNMAVRNMETALEQFMENMEADNRDMVNLVAKVQQDSQSQAKLREARIDQLESRCAELEQSLSQYTRESASQPAPSGSLEKLAYTAEAPEELPILRDEAQVQDAAPTIRTRYSELFELYDSGKSVEAIAKKLSLNKGEVQLILQLSRQEETNTR</sequence>
<protein>
    <recommendedName>
        <fullName evidence="5">DUF2802 domain-containing protein</fullName>
    </recommendedName>
</protein>
<proteinExistence type="predicted"/>
<name>A0ABY5SEY3_9BACL</name>
<organism evidence="3 4">
    <name type="scientific">Paenibacillus spongiae</name>
    <dbReference type="NCBI Taxonomy" id="2909671"/>
    <lineage>
        <taxon>Bacteria</taxon>
        <taxon>Bacillati</taxon>
        <taxon>Bacillota</taxon>
        <taxon>Bacilli</taxon>
        <taxon>Bacillales</taxon>
        <taxon>Paenibacillaceae</taxon>
        <taxon>Paenibacillus</taxon>
    </lineage>
</organism>
<keyword evidence="4" id="KW-1185">Reference proteome</keyword>
<feature type="coiled-coil region" evidence="1">
    <location>
        <begin position="35"/>
        <end position="98"/>
    </location>
</feature>
<dbReference type="Proteomes" id="UP001057877">
    <property type="component" value="Chromosome"/>
</dbReference>
<evidence type="ECO:0000313" key="4">
    <source>
        <dbReference type="Proteomes" id="UP001057877"/>
    </source>
</evidence>
<evidence type="ECO:0000313" key="3">
    <source>
        <dbReference type="EMBL" id="UVI32526.1"/>
    </source>
</evidence>
<accession>A0ABY5SEY3</accession>
<dbReference type="InterPro" id="IPR046118">
    <property type="entry name" value="DUF6115"/>
</dbReference>
<evidence type="ECO:0000256" key="2">
    <source>
        <dbReference type="SAM" id="Phobius"/>
    </source>
</evidence>
<dbReference type="Pfam" id="PF19610">
    <property type="entry name" value="DUF6115"/>
    <property type="match status" value="1"/>
</dbReference>
<keyword evidence="2" id="KW-0812">Transmembrane</keyword>
<keyword evidence="2" id="KW-0472">Membrane</keyword>
<reference evidence="3" key="1">
    <citation type="submission" date="2022-01" db="EMBL/GenBank/DDBJ databases">
        <title>Paenibacillus spongiae sp. nov., isolated from marine sponge.</title>
        <authorList>
            <person name="Li Z."/>
            <person name="Zhang M."/>
        </authorList>
    </citation>
    <scope>NUCLEOTIDE SEQUENCE</scope>
    <source>
        <strain evidence="3">PHS-Z3</strain>
    </source>
</reference>
<keyword evidence="2" id="KW-1133">Transmembrane helix</keyword>
<dbReference type="RefSeq" id="WP_258388579.1">
    <property type="nucleotide sequence ID" value="NZ_CP091430.1"/>
</dbReference>